<accession>A0A821LBJ2</accession>
<keyword evidence="5" id="KW-1133">Transmembrane helix</keyword>
<keyword evidence="2 3" id="KW-1015">Disulfide bond</keyword>
<dbReference type="Gene3D" id="2.60.120.290">
    <property type="entry name" value="Spermadhesin, CUB domain"/>
    <property type="match status" value="5"/>
</dbReference>
<dbReference type="InterPro" id="IPR000859">
    <property type="entry name" value="CUB_dom"/>
</dbReference>
<dbReference type="SUPFAM" id="SSF49854">
    <property type="entry name" value="Spermadhesin, CUB domain"/>
    <property type="match status" value="5"/>
</dbReference>
<feature type="disulfide bond" evidence="3">
    <location>
        <begin position="160"/>
        <end position="177"/>
    </location>
</feature>
<feature type="domain" description="Fibronectin type-II" evidence="7">
    <location>
        <begin position="1083"/>
        <end position="1138"/>
    </location>
</feature>
<evidence type="ECO:0000256" key="2">
    <source>
        <dbReference type="ARBA" id="ARBA00023157"/>
    </source>
</evidence>
<reference evidence="9" key="1">
    <citation type="submission" date="2021-02" db="EMBL/GenBank/DDBJ databases">
        <authorList>
            <person name="Nowell W R."/>
        </authorList>
    </citation>
    <scope>NUCLEOTIDE SEQUENCE</scope>
</reference>
<feature type="disulfide bond" evidence="3">
    <location>
        <begin position="1310"/>
        <end position="1327"/>
    </location>
</feature>
<keyword evidence="5" id="KW-0472">Membrane</keyword>
<feature type="disulfide bond" evidence="3">
    <location>
        <begin position="726"/>
        <end position="743"/>
    </location>
</feature>
<dbReference type="CDD" id="cd22823">
    <property type="entry name" value="Gal_Rha_Lectin"/>
    <property type="match status" value="4"/>
</dbReference>
<name>A0A821LBJ2_9BILA</name>
<comment type="caution">
    <text evidence="4">Lacks conserved residue(s) required for the propagation of feature annotation.</text>
</comment>
<feature type="domain" description="CUB" evidence="6">
    <location>
        <begin position="103"/>
        <end position="215"/>
    </location>
</feature>
<comment type="caution">
    <text evidence="9">The sequence shown here is derived from an EMBL/GenBank/DDBJ whole genome shotgun (WGS) entry which is preliminary data.</text>
</comment>
<organism evidence="9 10">
    <name type="scientific">Rotaria socialis</name>
    <dbReference type="NCBI Taxonomy" id="392032"/>
    <lineage>
        <taxon>Eukaryota</taxon>
        <taxon>Metazoa</taxon>
        <taxon>Spiralia</taxon>
        <taxon>Gnathifera</taxon>
        <taxon>Rotifera</taxon>
        <taxon>Eurotatoria</taxon>
        <taxon>Bdelloidea</taxon>
        <taxon>Philodinida</taxon>
        <taxon>Philodinidae</taxon>
        <taxon>Rotaria</taxon>
    </lineage>
</organism>
<feature type="disulfide bond" evidence="3">
    <location>
        <begin position="980"/>
        <end position="997"/>
    </location>
</feature>
<gene>
    <name evidence="8" type="ORF">KIK155_LOCUS10740</name>
    <name evidence="9" type="ORF">TOA249_LOCUS20199</name>
</gene>
<feature type="disulfide bond" evidence="3">
    <location>
        <begin position="1511"/>
        <end position="1538"/>
    </location>
</feature>
<evidence type="ECO:0000256" key="4">
    <source>
        <dbReference type="PROSITE-ProRule" id="PRU00479"/>
    </source>
</evidence>
<dbReference type="InterPro" id="IPR036943">
    <property type="entry name" value="FN_type2_sf"/>
</dbReference>
<dbReference type="InterPro" id="IPR035914">
    <property type="entry name" value="Sperma_CUB_dom_sf"/>
</dbReference>
<proteinExistence type="predicted"/>
<feature type="transmembrane region" description="Helical" evidence="5">
    <location>
        <begin position="1932"/>
        <end position="1956"/>
    </location>
</feature>
<dbReference type="SMART" id="SM00042">
    <property type="entry name" value="CUB"/>
    <property type="match status" value="3"/>
</dbReference>
<dbReference type="InterPro" id="IPR043159">
    <property type="entry name" value="Lectin_gal-bd_sf"/>
</dbReference>
<evidence type="ECO:0000313" key="9">
    <source>
        <dbReference type="EMBL" id="CAF4748414.1"/>
    </source>
</evidence>
<dbReference type="InterPro" id="IPR013806">
    <property type="entry name" value="Kringle-like"/>
</dbReference>
<dbReference type="PANTHER" id="PTHR46780">
    <property type="entry name" value="PROTEIN EVA-1"/>
    <property type="match status" value="1"/>
</dbReference>
<feature type="domain" description="CUB" evidence="6">
    <location>
        <begin position="1249"/>
        <end position="1365"/>
    </location>
</feature>
<dbReference type="Gene3D" id="2.60.120.740">
    <property type="match status" value="3"/>
</dbReference>
<feature type="domain" description="CUB" evidence="6">
    <location>
        <begin position="366"/>
        <end position="480"/>
    </location>
</feature>
<dbReference type="PROSITE" id="PS51092">
    <property type="entry name" value="FN2_2"/>
    <property type="match status" value="1"/>
</dbReference>
<dbReference type="PROSITE" id="PS01180">
    <property type="entry name" value="CUB"/>
    <property type="match status" value="7"/>
</dbReference>
<dbReference type="SMART" id="SM00059">
    <property type="entry name" value="FN2"/>
    <property type="match status" value="1"/>
</dbReference>
<evidence type="ECO:0000256" key="5">
    <source>
        <dbReference type="SAM" id="Phobius"/>
    </source>
</evidence>
<feature type="domain" description="CUB" evidence="6">
    <location>
        <begin position="1765"/>
        <end position="1891"/>
    </location>
</feature>
<dbReference type="CDD" id="cd00041">
    <property type="entry name" value="CUB"/>
    <property type="match status" value="1"/>
</dbReference>
<feature type="domain" description="CUB" evidence="6">
    <location>
        <begin position="1511"/>
        <end position="1635"/>
    </location>
</feature>
<feature type="domain" description="CUB" evidence="6">
    <location>
        <begin position="920"/>
        <end position="1036"/>
    </location>
</feature>
<evidence type="ECO:0000256" key="3">
    <source>
        <dbReference type="PROSITE-ProRule" id="PRU00059"/>
    </source>
</evidence>
<keyword evidence="1" id="KW-0677">Repeat</keyword>
<evidence type="ECO:0000256" key="1">
    <source>
        <dbReference type="ARBA" id="ARBA00022737"/>
    </source>
</evidence>
<sequence>MQPQDSCSSSTMALRCSANYVVIVKSASYGVAQIAGSCAYTPGDCVADAMSAIACTTDAVFCSIFATRKKLPQCNDNFNDYLHVEYDCVPLSMEDPAKEYNICQNSADLIGDYGILKSPGYPTQFQTTTAECFRSIQVPRNKTIRLWLTDLHIGSILGNCVNDHVYVVDSIQTYRHCGRVRYVYPYLCSPTIIIQYFVKSQLSTYRGMRMYYDIIDRPGNDNCPNSNVTVTTVQPTPDTTTTINQIETTIIPPYALLGIASPVLSFQLCQGQSYAFQCPSNYGVVIITTIFGVTQSGRCEEHDAAKHCVATTVPTIICRQTCTYFYSGNRAIPSCGNKIATYQYVEYQCIPTKTELISPNTSCPLDGSKVSIQINRRGRFQSFNYPNLKRMNCTYRLKTNPGNIMNIYGLDVSLNGFTHDCKQNNIAFIEDGESEGSVFCEQRSYSLLYSSCSNELDFRYIVDNEAAFLSSGVELYIESSERPSEWTCGKPGVTSPQTTIRTTPFTTPTAGVLVNESVMFALEEVESDICFDSSFNYSCPSGYTLMIIDAFHGVKKQASNQCGFVQGDCTQEALSTITQCRNDASNCYLAYSTRRRLAYCSDNYADYLHITSQCVPSRSIGNISHVPTYDICDTNSSIENMNGIISSPNFPSYQQTANECKRRLNGVLDRILKIWINEMAISNGGQRHSDVIDEDSGEPDLVIYKNYDTKHLDELEEMHPSIRDTCINDYLIINAPHVAYVYCGTRKLAILPICTTAIDIQYKTSSPPNLFYKGFKLYFEWIPKPIDLVCPGTSPATTMTSVNTTLPIWAQNLQISPIFSAHVCLGSSITLQCPRDSDYVLSIVQSMYGVTATGLCENPSPADCLQEASLGLTCAQSCYIGYYIPKPLVQCQSKNADYILIDYQCIPMRLPNNDNTIDICNSTIANTIALDTVMMMISPQYPALDGVHNCSKTIEASRNKRWMISIVDLFLEEQSHIGDCDVSSLTIVDEKDQVVMCGLRQPELVMVTYGNIVEFKFISTHQALGYRGFKVYAETIMNLSNVTISTMTTTTAATTRRTSPPITTFLSVSLQIPVYGGTTTNNGTRQYCKFPFIYQGNPQSNCLTVDPPIPAPGEGVQEPWCSLTSNFDTDGEWGFCDLRVTDATVYDICRGQSQLLSCPSGYVIDIITSDYATKPDGNIGAGACAYDKNDCFQSDSSTIQNTCAGRLSCMVYHFAKTLATCENRPSAYLHIGYTCVPNNITSITTYNLCDNSSLPQMNTSRGFITSPNFPTTPSNIDCTFNLQTLKPYEDIYLYILDMDLNSPNLIGQSCTKDRFIVSSDNNVMEMCGRSYTNFLLSTCHSSVLLQLIRASDARGRGVKLYFEFRGRSPQDICPEIIATSSTLQPTPPTGLTTMPEPSQSIGPSPHYFTTLCFPDTSSLFGRNNFQCQTNYILVILRAVYGRGSRCDYSPGDCTSEADNVYRLCSGKQKCSVPFLNPVTLPECNGVTASYLFVEYQCLPTPTIVSNTADLCTGQISDFNGTSGILQSTTYPSYTQTRCANATLSSFDGSNLVMHMYLIDLSISASDPHTGECLNDYLELSYQCNHIAYTRRLCGTRSTELLFRTCLPTDKIFASYNLLGNDSQSQRGFALLYHLVPRDSVPTIKTTTASTTTTLTSSGIGAVSTPIQLSTICVQKSLSLRCDQPGYVLVLHKIQLGVSTTASCNYSLDDCFEDYTSFYNNCTGTAMCDIFSPLTQIASCNNSQSNYLYAEHQCIPAITKLDLDICSSAGSIQIVTDSTIISSLNYTSEEKECKVELRTNSLLPSQTQRGFKVYILTLNLPIEHSQDSQCDPDDPSIEIDDPESGLTRLCGDSHTRFLFETCSNTIEIRYKNTLVNTTAVEYKGFEIYVESIENDECRLINTIDTTYASVGLTSTTTVIRDFNTTISTPNLPLIIGLSVGLSVPIVLGAILGLIYYIKVVMPKKKVFISNAARNEIPMTAK</sequence>
<dbReference type="SUPFAM" id="SSF57440">
    <property type="entry name" value="Kringle-like"/>
    <property type="match status" value="1"/>
</dbReference>
<dbReference type="InterPro" id="IPR000562">
    <property type="entry name" value="FN_type2_dom"/>
</dbReference>
<evidence type="ECO:0000259" key="7">
    <source>
        <dbReference type="PROSITE" id="PS51092"/>
    </source>
</evidence>
<evidence type="ECO:0000313" key="10">
    <source>
        <dbReference type="Proteomes" id="UP000663838"/>
    </source>
</evidence>
<protein>
    <submittedName>
        <fullName evidence="9">Uncharacterized protein</fullName>
    </submittedName>
</protein>
<keyword evidence="5" id="KW-0812">Transmembrane</keyword>
<dbReference type="Gene3D" id="2.10.10.10">
    <property type="entry name" value="Fibronectin, type II, collagen-binding"/>
    <property type="match status" value="1"/>
</dbReference>
<dbReference type="Proteomes" id="UP000663838">
    <property type="component" value="Unassembled WGS sequence"/>
</dbReference>
<dbReference type="EMBL" id="CAJNYV010001617">
    <property type="protein sequence ID" value="CAF3430019.1"/>
    <property type="molecule type" value="Genomic_DNA"/>
</dbReference>
<evidence type="ECO:0000259" key="6">
    <source>
        <dbReference type="PROSITE" id="PS01180"/>
    </source>
</evidence>
<feature type="domain" description="CUB" evidence="6">
    <location>
        <begin position="632"/>
        <end position="782"/>
    </location>
</feature>
<evidence type="ECO:0000313" key="8">
    <source>
        <dbReference type="EMBL" id="CAF3430019.1"/>
    </source>
</evidence>
<dbReference type="Proteomes" id="UP000663865">
    <property type="component" value="Unassembled WGS sequence"/>
</dbReference>
<feature type="disulfide bond" evidence="3">
    <location>
        <begin position="1765"/>
        <end position="1792"/>
    </location>
</feature>
<dbReference type="EMBL" id="CAJOBS010001634">
    <property type="protein sequence ID" value="CAF4748414.1"/>
    <property type="molecule type" value="Genomic_DNA"/>
</dbReference>
<dbReference type="Pfam" id="PF00040">
    <property type="entry name" value="fn2"/>
    <property type="match status" value="1"/>
</dbReference>